<name>A0A1M5PLY8_9BRAD</name>
<evidence type="ECO:0000256" key="1">
    <source>
        <dbReference type="SAM" id="MobiDB-lite"/>
    </source>
</evidence>
<sequence>MKTLSVVIGALALLCLASPVTADPRDSVDRGDRLDRDAIRDDVRINRLKVPQHPLSAEQPQVQQEPTATSRAKQKKSRKDGEVH</sequence>
<dbReference type="AlphaFoldDB" id="A0A1M5PLY8"/>
<proteinExistence type="predicted"/>
<feature type="signal peptide" evidence="2">
    <location>
        <begin position="1"/>
        <end position="22"/>
    </location>
</feature>
<keyword evidence="2" id="KW-0732">Signal</keyword>
<protein>
    <submittedName>
        <fullName evidence="3">Uncharacterized protein</fullName>
    </submittedName>
</protein>
<evidence type="ECO:0000313" key="3">
    <source>
        <dbReference type="EMBL" id="SHH02263.1"/>
    </source>
</evidence>
<dbReference type="EMBL" id="LT670818">
    <property type="protein sequence ID" value="SHH02263.1"/>
    <property type="molecule type" value="Genomic_DNA"/>
</dbReference>
<reference evidence="3 4" key="1">
    <citation type="submission" date="2016-11" db="EMBL/GenBank/DDBJ databases">
        <authorList>
            <person name="Jaros S."/>
            <person name="Januszkiewicz K."/>
            <person name="Wedrychowicz H."/>
        </authorList>
    </citation>
    <scope>NUCLEOTIDE SEQUENCE [LARGE SCALE GENOMIC DNA]</scope>
    <source>
        <strain evidence="3 4">GAS242</strain>
    </source>
</reference>
<feature type="chain" id="PRO_5013087390" evidence="2">
    <location>
        <begin position="23"/>
        <end position="84"/>
    </location>
</feature>
<dbReference type="OrthoDB" id="8256508at2"/>
<feature type="region of interest" description="Disordered" evidence="1">
    <location>
        <begin position="45"/>
        <end position="84"/>
    </location>
</feature>
<evidence type="ECO:0000313" key="4">
    <source>
        <dbReference type="Proteomes" id="UP000190675"/>
    </source>
</evidence>
<feature type="compositionally biased region" description="Polar residues" evidence="1">
    <location>
        <begin position="58"/>
        <end position="71"/>
    </location>
</feature>
<organism evidence="3 4">
    <name type="scientific">Bradyrhizobium erythrophlei</name>
    <dbReference type="NCBI Taxonomy" id="1437360"/>
    <lineage>
        <taxon>Bacteria</taxon>
        <taxon>Pseudomonadati</taxon>
        <taxon>Pseudomonadota</taxon>
        <taxon>Alphaproteobacteria</taxon>
        <taxon>Hyphomicrobiales</taxon>
        <taxon>Nitrobacteraceae</taxon>
        <taxon>Bradyrhizobium</taxon>
    </lineage>
</organism>
<accession>A0A1M5PLY8</accession>
<dbReference type="RefSeq" id="WP_154073419.1">
    <property type="nucleotide sequence ID" value="NZ_LT670818.1"/>
</dbReference>
<dbReference type="Proteomes" id="UP000190675">
    <property type="component" value="Chromosome I"/>
</dbReference>
<gene>
    <name evidence="3" type="ORF">SAMN05444169_5308</name>
</gene>
<evidence type="ECO:0000256" key="2">
    <source>
        <dbReference type="SAM" id="SignalP"/>
    </source>
</evidence>